<dbReference type="Gene3D" id="3.30.70.940">
    <property type="entry name" value="NusG, N-terminal domain"/>
    <property type="match status" value="1"/>
</dbReference>
<dbReference type="KEGG" id="grl:LPB144_08490"/>
<dbReference type="NCBIfam" id="NF033644">
    <property type="entry name" value="antiterm_UpxY"/>
    <property type="match status" value="1"/>
</dbReference>
<proteinExistence type="predicted"/>
<dbReference type="SUPFAM" id="SSF82679">
    <property type="entry name" value="N-utilization substance G protein NusG, N-terminal domain"/>
    <property type="match status" value="1"/>
</dbReference>
<gene>
    <name evidence="5" type="ORF">LPB144_08490</name>
</gene>
<organism evidence="5 6">
    <name type="scientific">Christiangramia salexigens</name>
    <dbReference type="NCBI Taxonomy" id="1913577"/>
    <lineage>
        <taxon>Bacteria</taxon>
        <taxon>Pseudomonadati</taxon>
        <taxon>Bacteroidota</taxon>
        <taxon>Flavobacteriia</taxon>
        <taxon>Flavobacteriales</taxon>
        <taxon>Flavobacteriaceae</taxon>
        <taxon>Christiangramia</taxon>
    </lineage>
</organism>
<keyword evidence="1" id="KW-0889">Transcription antitermination</keyword>
<evidence type="ECO:0000256" key="3">
    <source>
        <dbReference type="ARBA" id="ARBA00023163"/>
    </source>
</evidence>
<keyword evidence="3" id="KW-0804">Transcription</keyword>
<feature type="domain" description="NusG-like N-terminal" evidence="4">
    <location>
        <begin position="1"/>
        <end position="93"/>
    </location>
</feature>
<evidence type="ECO:0000256" key="1">
    <source>
        <dbReference type="ARBA" id="ARBA00022814"/>
    </source>
</evidence>
<dbReference type="Pfam" id="PF02357">
    <property type="entry name" value="NusG"/>
    <property type="match status" value="1"/>
</dbReference>
<dbReference type="PANTHER" id="PTHR30265:SF4">
    <property type="entry name" value="KOW MOTIF FAMILY PROTEIN, EXPRESSED"/>
    <property type="match status" value="1"/>
</dbReference>
<dbReference type="Proteomes" id="UP000182510">
    <property type="component" value="Chromosome"/>
</dbReference>
<dbReference type="OrthoDB" id="9796143at2"/>
<dbReference type="InterPro" id="IPR043425">
    <property type="entry name" value="NusG-like"/>
</dbReference>
<evidence type="ECO:0000313" key="6">
    <source>
        <dbReference type="Proteomes" id="UP000182510"/>
    </source>
</evidence>
<dbReference type="InterPro" id="IPR006645">
    <property type="entry name" value="NGN-like_dom"/>
</dbReference>
<keyword evidence="2" id="KW-0805">Transcription regulation</keyword>
<dbReference type="AlphaFoldDB" id="A0A1L3J5R9"/>
<evidence type="ECO:0000259" key="4">
    <source>
        <dbReference type="Pfam" id="PF02357"/>
    </source>
</evidence>
<protein>
    <submittedName>
        <fullName evidence="5">Antitermination protein NusG</fullName>
    </submittedName>
</protein>
<reference evidence="5 6" key="1">
    <citation type="submission" date="2016-11" db="EMBL/GenBank/DDBJ databases">
        <title>Gramella sp. LPB0144 isolated from marine environment.</title>
        <authorList>
            <person name="Kim E."/>
            <person name="Yi H."/>
        </authorList>
    </citation>
    <scope>NUCLEOTIDE SEQUENCE [LARGE SCALE GENOMIC DNA]</scope>
    <source>
        <strain evidence="5 6">LPB0144</strain>
    </source>
</reference>
<dbReference type="PANTHER" id="PTHR30265">
    <property type="entry name" value="RHO-INTERACTING TRANSCRIPTION TERMINATION FACTOR NUSG"/>
    <property type="match status" value="1"/>
</dbReference>
<accession>A0A1L3J5R9</accession>
<name>A0A1L3J5R9_9FLAO</name>
<dbReference type="STRING" id="1913577.LPB144_08490"/>
<dbReference type="InterPro" id="IPR036735">
    <property type="entry name" value="NGN_dom_sf"/>
</dbReference>
<dbReference type="CDD" id="cd09895">
    <property type="entry name" value="NGN_SP_UpxY"/>
    <property type="match status" value="1"/>
</dbReference>
<evidence type="ECO:0000313" key="5">
    <source>
        <dbReference type="EMBL" id="APG60440.1"/>
    </source>
</evidence>
<sequence>MHWYVVRTKPQHEIKTAALLEGLGVEVYCPVYTEIRQWSDRKRKVTSPLFKSYVFVKLEEKNRNQVFQAPGVLSYLHWLKKPAVVKPEEIEVIKSWLNNDSLEDFKVRDFKPGDEVEIKNGKLANNKAIVKETGNKTLKLLLPGLGWTLTASLKDLI</sequence>
<dbReference type="GO" id="GO:0031564">
    <property type="term" value="P:transcription antitermination"/>
    <property type="evidence" value="ECO:0007669"/>
    <property type="project" value="UniProtKB-KW"/>
</dbReference>
<dbReference type="RefSeq" id="WP_072553087.1">
    <property type="nucleotide sequence ID" value="NZ_CP018153.1"/>
</dbReference>
<dbReference type="EMBL" id="CP018153">
    <property type="protein sequence ID" value="APG60440.1"/>
    <property type="molecule type" value="Genomic_DNA"/>
</dbReference>
<keyword evidence="6" id="KW-1185">Reference proteome</keyword>
<dbReference type="GO" id="GO:0006354">
    <property type="term" value="P:DNA-templated transcription elongation"/>
    <property type="evidence" value="ECO:0007669"/>
    <property type="project" value="InterPro"/>
</dbReference>
<evidence type="ECO:0000256" key="2">
    <source>
        <dbReference type="ARBA" id="ARBA00023015"/>
    </source>
</evidence>